<keyword evidence="1" id="KW-1133">Transmembrane helix</keyword>
<feature type="domain" description="Hemerythrin-like" evidence="2">
    <location>
        <begin position="63"/>
        <end position="178"/>
    </location>
</feature>
<evidence type="ECO:0000313" key="3">
    <source>
        <dbReference type="EMBL" id="NIJ23082.1"/>
    </source>
</evidence>
<keyword evidence="1" id="KW-0472">Membrane</keyword>
<sequence>MSTSTTTPPRDDEGKFVSKDDQHSNLGLIAGAATAGVALGMLAMLGRKAAVQAPSMLAGDWADALAAEHKATLKIFDALEATEARNTTKRAILLAQLKHALAKHAIEEENVIYPALREAGKIEQADELNKEHGYVKQYLYELENMPNDSPDYLAKVRKFRADIEEHMTEEETVLFPALRAQLSEAKNKALTSAVNKEGFKVA</sequence>
<dbReference type="Gene3D" id="1.20.120.520">
    <property type="entry name" value="nmb1532 protein domain like"/>
    <property type="match status" value="1"/>
</dbReference>
<protein>
    <submittedName>
        <fullName evidence="3">Hemerythrin-like domain-containing protein</fullName>
    </submittedName>
</protein>
<name>A0ABX0U140_9SPHN</name>
<comment type="caution">
    <text evidence="3">The sequence shown here is derived from an EMBL/GenBank/DDBJ whole genome shotgun (WGS) entry which is preliminary data.</text>
</comment>
<evidence type="ECO:0000313" key="4">
    <source>
        <dbReference type="Proteomes" id="UP000788153"/>
    </source>
</evidence>
<proteinExistence type="predicted"/>
<dbReference type="PANTHER" id="PTHR35585">
    <property type="entry name" value="HHE DOMAIN PROTEIN (AFU_ORTHOLOGUE AFUA_4G00730)"/>
    <property type="match status" value="1"/>
</dbReference>
<keyword evidence="4" id="KW-1185">Reference proteome</keyword>
<dbReference type="EMBL" id="JAASQP010000001">
    <property type="protein sequence ID" value="NIJ23082.1"/>
    <property type="molecule type" value="Genomic_DNA"/>
</dbReference>
<evidence type="ECO:0000259" key="2">
    <source>
        <dbReference type="Pfam" id="PF01814"/>
    </source>
</evidence>
<dbReference type="InterPro" id="IPR012312">
    <property type="entry name" value="Hemerythrin-like"/>
</dbReference>
<reference evidence="3 4" key="1">
    <citation type="submission" date="2020-03" db="EMBL/GenBank/DDBJ databases">
        <title>Genomic Encyclopedia of Type Strains, Phase IV (KMG-IV): sequencing the most valuable type-strain genomes for metagenomic binning, comparative biology and taxonomic classification.</title>
        <authorList>
            <person name="Goeker M."/>
        </authorList>
    </citation>
    <scope>NUCLEOTIDE SEQUENCE [LARGE SCALE GENOMIC DNA]</scope>
    <source>
        <strain evidence="3 4">DSM 22753</strain>
    </source>
</reference>
<dbReference type="Proteomes" id="UP000788153">
    <property type="component" value="Unassembled WGS sequence"/>
</dbReference>
<dbReference type="RefSeq" id="WP_140048258.1">
    <property type="nucleotide sequence ID" value="NZ_BAAAEV010000001.1"/>
</dbReference>
<feature type="transmembrane region" description="Helical" evidence="1">
    <location>
        <begin position="26"/>
        <end position="46"/>
    </location>
</feature>
<evidence type="ECO:0000256" key="1">
    <source>
        <dbReference type="SAM" id="Phobius"/>
    </source>
</evidence>
<dbReference type="CDD" id="cd12108">
    <property type="entry name" value="Hr-like"/>
    <property type="match status" value="1"/>
</dbReference>
<keyword evidence="1" id="KW-0812">Transmembrane</keyword>
<accession>A0ABX0U140</accession>
<organism evidence="3 4">
    <name type="scientific">Sphingomonas japonica</name>
    <dbReference type="NCBI Taxonomy" id="511662"/>
    <lineage>
        <taxon>Bacteria</taxon>
        <taxon>Pseudomonadati</taxon>
        <taxon>Pseudomonadota</taxon>
        <taxon>Alphaproteobacteria</taxon>
        <taxon>Sphingomonadales</taxon>
        <taxon>Sphingomonadaceae</taxon>
        <taxon>Sphingomonas</taxon>
    </lineage>
</organism>
<dbReference type="PANTHER" id="PTHR35585:SF1">
    <property type="entry name" value="HHE DOMAIN PROTEIN (AFU_ORTHOLOGUE AFUA_4G00730)"/>
    <property type="match status" value="1"/>
</dbReference>
<gene>
    <name evidence="3" type="ORF">FHT01_000624</name>
</gene>
<dbReference type="Pfam" id="PF01814">
    <property type="entry name" value="Hemerythrin"/>
    <property type="match status" value="1"/>
</dbReference>